<dbReference type="PANTHER" id="PTHR24260">
    <property type="match status" value="1"/>
</dbReference>
<dbReference type="PROSITE" id="PS00134">
    <property type="entry name" value="TRYPSIN_HIS"/>
    <property type="match status" value="1"/>
</dbReference>
<dbReference type="InterPro" id="IPR043504">
    <property type="entry name" value="Peptidase_S1_PA_chymotrypsin"/>
</dbReference>
<dbReference type="InterPro" id="IPR051333">
    <property type="entry name" value="CLIP_Serine_Protease"/>
</dbReference>
<dbReference type="RefSeq" id="WP_191022165.1">
    <property type="nucleotide sequence ID" value="NZ_JABBXD010000001.1"/>
</dbReference>
<feature type="domain" description="Peptidase S1" evidence="2">
    <location>
        <begin position="15"/>
        <end position="274"/>
    </location>
</feature>
<evidence type="ECO:0000256" key="1">
    <source>
        <dbReference type="SAM" id="SignalP"/>
    </source>
</evidence>
<protein>
    <submittedName>
        <fullName evidence="3">S1 family peptidase</fullName>
    </submittedName>
</protein>
<dbReference type="InterPro" id="IPR001314">
    <property type="entry name" value="Peptidase_S1A"/>
</dbReference>
<dbReference type="InterPro" id="IPR018114">
    <property type="entry name" value="TRYPSIN_HIS"/>
</dbReference>
<dbReference type="EMBL" id="JABBXD010000001">
    <property type="protein sequence ID" value="MBD3584725.1"/>
    <property type="molecule type" value="Genomic_DNA"/>
</dbReference>
<evidence type="ECO:0000313" key="4">
    <source>
        <dbReference type="Proteomes" id="UP000624419"/>
    </source>
</evidence>
<dbReference type="InterPro" id="IPR001254">
    <property type="entry name" value="Trypsin_dom"/>
</dbReference>
<keyword evidence="1" id="KW-0732">Signal</keyword>
<dbReference type="PROSITE" id="PS50240">
    <property type="entry name" value="TRYPSIN_DOM"/>
    <property type="match status" value="1"/>
</dbReference>
<accession>A0ABR8LEL5</accession>
<dbReference type="Pfam" id="PF00089">
    <property type="entry name" value="Trypsin"/>
    <property type="match status" value="1"/>
</dbReference>
<name>A0ABR8LEL5_9ALTE</name>
<dbReference type="InterPro" id="IPR009003">
    <property type="entry name" value="Peptidase_S1_PA"/>
</dbReference>
<dbReference type="Gene3D" id="2.40.10.10">
    <property type="entry name" value="Trypsin-like serine proteases"/>
    <property type="match status" value="1"/>
</dbReference>
<dbReference type="PRINTS" id="PR00722">
    <property type="entry name" value="CHYMOTRYPSIN"/>
</dbReference>
<dbReference type="SMART" id="SM00020">
    <property type="entry name" value="Tryp_SPc"/>
    <property type="match status" value="1"/>
</dbReference>
<evidence type="ECO:0000313" key="3">
    <source>
        <dbReference type="EMBL" id="MBD3584725.1"/>
    </source>
</evidence>
<feature type="signal peptide" evidence="1">
    <location>
        <begin position="1"/>
        <end position="22"/>
    </location>
</feature>
<comment type="caution">
    <text evidence="3">The sequence shown here is derived from an EMBL/GenBank/DDBJ whole genome shotgun (WGS) entry which is preliminary data.</text>
</comment>
<reference evidence="3 4" key="1">
    <citation type="submission" date="2020-04" db="EMBL/GenBank/DDBJ databases">
        <title>Salinimonas sp. HHU 13199.</title>
        <authorList>
            <person name="Cui X."/>
            <person name="Zhang D."/>
        </authorList>
    </citation>
    <scope>NUCLEOTIDE SEQUENCE [LARGE SCALE GENOMIC DNA]</scope>
    <source>
        <strain evidence="3 4">HHU 13199</strain>
    </source>
</reference>
<dbReference type="Proteomes" id="UP000624419">
    <property type="component" value="Unassembled WGS sequence"/>
</dbReference>
<keyword evidence="4" id="KW-1185">Reference proteome</keyword>
<organism evidence="3 4">
    <name type="scientific">Salinimonas profundi</name>
    <dbReference type="NCBI Taxonomy" id="2729140"/>
    <lineage>
        <taxon>Bacteria</taxon>
        <taxon>Pseudomonadati</taxon>
        <taxon>Pseudomonadota</taxon>
        <taxon>Gammaproteobacteria</taxon>
        <taxon>Alteromonadales</taxon>
        <taxon>Alteromonadaceae</taxon>
        <taxon>Alteromonas/Salinimonas group</taxon>
        <taxon>Salinimonas</taxon>
    </lineage>
</organism>
<dbReference type="SUPFAM" id="SSF50494">
    <property type="entry name" value="Trypsin-like serine proteases"/>
    <property type="match status" value="1"/>
</dbReference>
<proteinExistence type="predicted"/>
<evidence type="ECO:0000259" key="2">
    <source>
        <dbReference type="PROSITE" id="PS50240"/>
    </source>
</evidence>
<gene>
    <name evidence="3" type="ORF">HHX48_03120</name>
</gene>
<feature type="chain" id="PRO_5045440915" evidence="1">
    <location>
        <begin position="23"/>
        <end position="279"/>
    </location>
</feature>
<sequence length="279" mass="30185">MLQQFVKSAVCAGLLLSGSAAAVTWGQPDQNEHANVGTLLFVQNGVGFFSCTGTMISSRVMLTAAHCVAEAGNINDVTYVRFEDDALAGLSEAPSLSTWFDTDWMATETVIPHPQWTDYGEFPMTYDIGVVILSEPYMPSNGFATLPPLDFLETLKGRDRQVFEVVGYGRQGTLPPTEMNDYEKYKGKVRLLEVYSELSGNGEASAKFSNNPGVNGGGGTCYGDSGGPTFYKDSNLLVAVTSFGWAKNGNCVGNDFNYRTDVQDAITFIDDVLAQYGDE</sequence>
<dbReference type="PANTHER" id="PTHR24260:SF132">
    <property type="entry name" value="PEPTIDASE S1 DOMAIN-CONTAINING PROTEIN"/>
    <property type="match status" value="1"/>
</dbReference>